<accession>A0ABM8YSH2</accession>
<dbReference type="Proteomes" id="UP000789833">
    <property type="component" value="Unassembled WGS sequence"/>
</dbReference>
<proteinExistence type="predicted"/>
<evidence type="ECO:0000313" key="1">
    <source>
        <dbReference type="EMBL" id="CAG9622947.1"/>
    </source>
</evidence>
<dbReference type="RefSeq" id="WP_230503932.1">
    <property type="nucleotide sequence ID" value="NZ_CAKJTJ010000030.1"/>
</dbReference>
<reference evidence="1 2" key="1">
    <citation type="submission" date="2021-10" db="EMBL/GenBank/DDBJ databases">
        <authorList>
            <person name="Criscuolo A."/>
        </authorList>
    </citation>
    <scope>NUCLEOTIDE SEQUENCE [LARGE SCALE GENOMIC DNA]</scope>
    <source>
        <strain evidence="2">CIP 111883</strain>
    </source>
</reference>
<organism evidence="1 2">
    <name type="scientific">Sutcliffiella rhizosphaerae</name>
    <dbReference type="NCBI Taxonomy" id="2880967"/>
    <lineage>
        <taxon>Bacteria</taxon>
        <taxon>Bacillati</taxon>
        <taxon>Bacillota</taxon>
        <taxon>Bacilli</taxon>
        <taxon>Bacillales</taxon>
        <taxon>Bacillaceae</taxon>
        <taxon>Sutcliffiella</taxon>
    </lineage>
</organism>
<name>A0ABM8YSH2_9BACI</name>
<keyword evidence="2" id="KW-1185">Reference proteome</keyword>
<dbReference type="EMBL" id="CAKJTJ010000030">
    <property type="protein sequence ID" value="CAG9622947.1"/>
    <property type="molecule type" value="Genomic_DNA"/>
</dbReference>
<gene>
    <name evidence="1" type="ORF">BACCIP111883_03742</name>
</gene>
<evidence type="ECO:0000313" key="2">
    <source>
        <dbReference type="Proteomes" id="UP000789833"/>
    </source>
</evidence>
<sequence>MVNSEVAEGDGIESTIPDYYLEYTFVISNNGNSIGSMNENLNVEFIPSEVLLQLLGKDIFSHNPNNGAMGPASLSQNTEGEFILVFGLENDGQHVLNKENMEELLQGQLRLYEGQKVIILFPVTK</sequence>
<protein>
    <submittedName>
        <fullName evidence="1">Uncharacterized protein</fullName>
    </submittedName>
</protein>
<comment type="caution">
    <text evidence="1">The sequence shown here is derived from an EMBL/GenBank/DDBJ whole genome shotgun (WGS) entry which is preliminary data.</text>
</comment>